<feature type="chain" id="PRO_5040298430" evidence="1">
    <location>
        <begin position="25"/>
        <end position="143"/>
    </location>
</feature>
<keyword evidence="3" id="KW-1185">Reference proteome</keyword>
<feature type="signal peptide" evidence="1">
    <location>
        <begin position="1"/>
        <end position="24"/>
    </location>
</feature>
<comment type="caution">
    <text evidence="2">The sequence shown here is derived from an EMBL/GenBank/DDBJ whole genome shotgun (WGS) entry which is preliminary data.</text>
</comment>
<sequence length="143" mass="16374">MWVSKMYLMVTIALFTATCHLVKAVQWSWKEPVVQKVISGKKTGLVVKRIKQLKTKSRITLTNTKENGLSNVEYRIPEYVDVSSGNEALDSDVQRKIVWRYGSMSIGAQQTTVKSFRKGVQFWTYKPPPREEVEESIESIESS</sequence>
<proteinExistence type="predicted"/>
<protein>
    <submittedName>
        <fullName evidence="2">Uncharacterized protein</fullName>
    </submittedName>
</protein>
<evidence type="ECO:0000313" key="3">
    <source>
        <dbReference type="Proteomes" id="UP000886653"/>
    </source>
</evidence>
<accession>A0A9P6NG44</accession>
<keyword evidence="1" id="KW-0732">Signal</keyword>
<name>A0A9P6NG44_9BASI</name>
<evidence type="ECO:0000256" key="1">
    <source>
        <dbReference type="SAM" id="SignalP"/>
    </source>
</evidence>
<organism evidence="2 3">
    <name type="scientific">Cronartium quercuum f. sp. fusiforme G11</name>
    <dbReference type="NCBI Taxonomy" id="708437"/>
    <lineage>
        <taxon>Eukaryota</taxon>
        <taxon>Fungi</taxon>
        <taxon>Dikarya</taxon>
        <taxon>Basidiomycota</taxon>
        <taxon>Pucciniomycotina</taxon>
        <taxon>Pucciniomycetes</taxon>
        <taxon>Pucciniales</taxon>
        <taxon>Coleosporiaceae</taxon>
        <taxon>Cronartium</taxon>
    </lineage>
</organism>
<dbReference type="AlphaFoldDB" id="A0A9P6NG44"/>
<dbReference type="EMBL" id="MU167263">
    <property type="protein sequence ID" value="KAG0146265.1"/>
    <property type="molecule type" value="Genomic_DNA"/>
</dbReference>
<evidence type="ECO:0000313" key="2">
    <source>
        <dbReference type="EMBL" id="KAG0146265.1"/>
    </source>
</evidence>
<dbReference type="Proteomes" id="UP000886653">
    <property type="component" value="Unassembled WGS sequence"/>
</dbReference>
<reference evidence="2" key="1">
    <citation type="submission" date="2013-11" db="EMBL/GenBank/DDBJ databases">
        <title>Genome sequence of the fusiform rust pathogen reveals effectors for host alternation and coevolution with pine.</title>
        <authorList>
            <consortium name="DOE Joint Genome Institute"/>
            <person name="Smith K."/>
            <person name="Pendleton A."/>
            <person name="Kubisiak T."/>
            <person name="Anderson C."/>
            <person name="Salamov A."/>
            <person name="Aerts A."/>
            <person name="Riley R."/>
            <person name="Clum A."/>
            <person name="Lindquist E."/>
            <person name="Ence D."/>
            <person name="Campbell M."/>
            <person name="Kronenberg Z."/>
            <person name="Feau N."/>
            <person name="Dhillon B."/>
            <person name="Hamelin R."/>
            <person name="Burleigh J."/>
            <person name="Smith J."/>
            <person name="Yandell M."/>
            <person name="Nelson C."/>
            <person name="Grigoriev I."/>
            <person name="Davis J."/>
        </authorList>
    </citation>
    <scope>NUCLEOTIDE SEQUENCE</scope>
    <source>
        <strain evidence="2">G11</strain>
    </source>
</reference>
<gene>
    <name evidence="2" type="ORF">CROQUDRAFT_107267</name>
</gene>